<evidence type="ECO:0000313" key="3">
    <source>
        <dbReference type="Proteomes" id="UP000051952"/>
    </source>
</evidence>
<name>A0A0S4IZ64_BODSA</name>
<organism evidence="2 3">
    <name type="scientific">Bodo saltans</name>
    <name type="common">Flagellated protozoan</name>
    <dbReference type="NCBI Taxonomy" id="75058"/>
    <lineage>
        <taxon>Eukaryota</taxon>
        <taxon>Discoba</taxon>
        <taxon>Euglenozoa</taxon>
        <taxon>Kinetoplastea</taxon>
        <taxon>Metakinetoplastina</taxon>
        <taxon>Eubodonida</taxon>
        <taxon>Bodonidae</taxon>
        <taxon>Bodo</taxon>
    </lineage>
</organism>
<dbReference type="VEuPathDB" id="TriTrypDB:BSAL_73385"/>
<feature type="region of interest" description="Disordered" evidence="1">
    <location>
        <begin position="72"/>
        <end position="93"/>
    </location>
</feature>
<protein>
    <submittedName>
        <fullName evidence="2">Uncharacterized protein</fullName>
    </submittedName>
</protein>
<accession>A0A0S4IZ64</accession>
<dbReference type="AlphaFoldDB" id="A0A0S4IZ64"/>
<sequence>MSEQHDRDELVKAAKASLSVLAVVTAQRRATGNLFLLRQYAQQCEEVEDAEKMERDELDGEELESLGGIVTRMTNSMPSVPRSGLTSVGTVSPIPDDDASNAAYDVLSVTPASGDDFLTDEATTAFHELRSNAPSGSTHEKSDSSSSKGLSNNRPTPPTAPRTAESICPCSMM</sequence>
<feature type="compositionally biased region" description="Polar residues" evidence="1">
    <location>
        <begin position="72"/>
        <end position="90"/>
    </location>
</feature>
<proteinExistence type="predicted"/>
<evidence type="ECO:0000313" key="2">
    <source>
        <dbReference type="EMBL" id="CUG06748.1"/>
    </source>
</evidence>
<evidence type="ECO:0000256" key="1">
    <source>
        <dbReference type="SAM" id="MobiDB-lite"/>
    </source>
</evidence>
<dbReference type="Proteomes" id="UP000051952">
    <property type="component" value="Unassembled WGS sequence"/>
</dbReference>
<keyword evidence="3" id="KW-1185">Reference proteome</keyword>
<reference evidence="3" key="1">
    <citation type="submission" date="2015-09" db="EMBL/GenBank/DDBJ databases">
        <authorList>
            <consortium name="Pathogen Informatics"/>
        </authorList>
    </citation>
    <scope>NUCLEOTIDE SEQUENCE [LARGE SCALE GENOMIC DNA]</scope>
    <source>
        <strain evidence="3">Lake Konstanz</strain>
    </source>
</reference>
<gene>
    <name evidence="2" type="ORF">BSAL_73385</name>
</gene>
<dbReference type="EMBL" id="CYKH01000612">
    <property type="protein sequence ID" value="CUG06748.1"/>
    <property type="molecule type" value="Genomic_DNA"/>
</dbReference>
<feature type="region of interest" description="Disordered" evidence="1">
    <location>
        <begin position="126"/>
        <end position="173"/>
    </location>
</feature>